<accession>A0A6P7T8F9</accession>
<dbReference type="RefSeq" id="XP_029646091.1">
    <property type="nucleotide sequence ID" value="XM_029790231.1"/>
</dbReference>
<dbReference type="AlphaFoldDB" id="A0A6P7T8F9"/>
<sequence>MPARTGYLTGCWLSQVGEIRITDLDFDDDAVILAEFLDILRSDLLSLSEEAEPLGLKISWVKIKVQSFVGFLRDSISSASVAIENVEVVDHFTYLNSMVHSSISCEFEVLKRLGSADVVVNSLDKDV</sequence>
<name>A0A6P7T8F9_9MOLL</name>
<evidence type="ECO:0000313" key="2">
    <source>
        <dbReference type="RefSeq" id="XP_029646091.1"/>
    </source>
</evidence>
<evidence type="ECO:0000313" key="1">
    <source>
        <dbReference type="Proteomes" id="UP000515154"/>
    </source>
</evidence>
<dbReference type="KEGG" id="osn:115219924"/>
<gene>
    <name evidence="2" type="primary">LOC115219924</name>
</gene>
<proteinExistence type="predicted"/>
<protein>
    <submittedName>
        <fullName evidence="2">Uncharacterized protein LOC115219924</fullName>
    </submittedName>
</protein>
<organism evidence="1 2">
    <name type="scientific">Octopus sinensis</name>
    <name type="common">East Asian common octopus</name>
    <dbReference type="NCBI Taxonomy" id="2607531"/>
    <lineage>
        <taxon>Eukaryota</taxon>
        <taxon>Metazoa</taxon>
        <taxon>Spiralia</taxon>
        <taxon>Lophotrochozoa</taxon>
        <taxon>Mollusca</taxon>
        <taxon>Cephalopoda</taxon>
        <taxon>Coleoidea</taxon>
        <taxon>Octopodiformes</taxon>
        <taxon>Octopoda</taxon>
        <taxon>Incirrata</taxon>
        <taxon>Octopodidae</taxon>
        <taxon>Octopus</taxon>
    </lineage>
</organism>
<dbReference type="Proteomes" id="UP000515154">
    <property type="component" value="Linkage group LG15"/>
</dbReference>
<keyword evidence="1" id="KW-1185">Reference proteome</keyword>
<reference evidence="2" key="1">
    <citation type="submission" date="2025-08" db="UniProtKB">
        <authorList>
            <consortium name="RefSeq"/>
        </authorList>
    </citation>
    <scope>IDENTIFICATION</scope>
</reference>